<dbReference type="SMART" id="SM00895">
    <property type="entry name" value="FCD"/>
    <property type="match status" value="1"/>
</dbReference>
<organism evidence="5 6">
    <name type="scientific">Nonomuraea jabiensis</name>
    <dbReference type="NCBI Taxonomy" id="882448"/>
    <lineage>
        <taxon>Bacteria</taxon>
        <taxon>Bacillati</taxon>
        <taxon>Actinomycetota</taxon>
        <taxon>Actinomycetes</taxon>
        <taxon>Streptosporangiales</taxon>
        <taxon>Streptosporangiaceae</taxon>
        <taxon>Nonomuraea</taxon>
    </lineage>
</organism>
<reference evidence="5 6" key="1">
    <citation type="submission" date="2020-08" db="EMBL/GenBank/DDBJ databases">
        <title>Sequencing the genomes of 1000 actinobacteria strains.</title>
        <authorList>
            <person name="Klenk H.-P."/>
        </authorList>
    </citation>
    <scope>NUCLEOTIDE SEQUENCE [LARGE SCALE GENOMIC DNA]</scope>
    <source>
        <strain evidence="5 6">DSM 45507</strain>
    </source>
</reference>
<feature type="domain" description="HTH gntR-type" evidence="4">
    <location>
        <begin position="12"/>
        <end position="79"/>
    </location>
</feature>
<dbReference type="AlphaFoldDB" id="A0A7W9GGT5"/>
<dbReference type="Pfam" id="PF00392">
    <property type="entry name" value="GntR"/>
    <property type="match status" value="1"/>
</dbReference>
<gene>
    <name evidence="5" type="ORF">HD596_010199</name>
</gene>
<proteinExistence type="predicted"/>
<keyword evidence="2 5" id="KW-0238">DNA-binding</keyword>
<evidence type="ECO:0000256" key="3">
    <source>
        <dbReference type="ARBA" id="ARBA00023163"/>
    </source>
</evidence>
<evidence type="ECO:0000256" key="1">
    <source>
        <dbReference type="ARBA" id="ARBA00023015"/>
    </source>
</evidence>
<dbReference type="Gene3D" id="1.10.10.10">
    <property type="entry name" value="Winged helix-like DNA-binding domain superfamily/Winged helix DNA-binding domain"/>
    <property type="match status" value="1"/>
</dbReference>
<dbReference type="InterPro" id="IPR011711">
    <property type="entry name" value="GntR_C"/>
</dbReference>
<dbReference type="PANTHER" id="PTHR43537:SF45">
    <property type="entry name" value="GNTR FAMILY REGULATORY PROTEIN"/>
    <property type="match status" value="1"/>
</dbReference>
<dbReference type="GO" id="GO:0003677">
    <property type="term" value="F:DNA binding"/>
    <property type="evidence" value="ECO:0007669"/>
    <property type="project" value="UniProtKB-KW"/>
</dbReference>
<dbReference type="SUPFAM" id="SSF46785">
    <property type="entry name" value="Winged helix' DNA-binding domain"/>
    <property type="match status" value="1"/>
</dbReference>
<dbReference type="PROSITE" id="PS50949">
    <property type="entry name" value="HTH_GNTR"/>
    <property type="match status" value="1"/>
</dbReference>
<dbReference type="Gene3D" id="1.20.120.530">
    <property type="entry name" value="GntR ligand-binding domain-like"/>
    <property type="match status" value="1"/>
</dbReference>
<dbReference type="PANTHER" id="PTHR43537">
    <property type="entry name" value="TRANSCRIPTIONAL REGULATOR, GNTR FAMILY"/>
    <property type="match status" value="1"/>
</dbReference>
<dbReference type="GO" id="GO:0003700">
    <property type="term" value="F:DNA-binding transcription factor activity"/>
    <property type="evidence" value="ECO:0007669"/>
    <property type="project" value="InterPro"/>
</dbReference>
<dbReference type="InterPro" id="IPR036388">
    <property type="entry name" value="WH-like_DNA-bd_sf"/>
</dbReference>
<dbReference type="EMBL" id="JACHMB010000001">
    <property type="protein sequence ID" value="MBB5783443.1"/>
    <property type="molecule type" value="Genomic_DNA"/>
</dbReference>
<keyword evidence="3" id="KW-0804">Transcription</keyword>
<evidence type="ECO:0000313" key="5">
    <source>
        <dbReference type="EMBL" id="MBB5783443.1"/>
    </source>
</evidence>
<dbReference type="InterPro" id="IPR008920">
    <property type="entry name" value="TF_FadR/GntR_C"/>
</dbReference>
<dbReference type="InterPro" id="IPR036390">
    <property type="entry name" value="WH_DNA-bd_sf"/>
</dbReference>
<name>A0A7W9GGT5_9ACTN</name>
<evidence type="ECO:0000313" key="6">
    <source>
        <dbReference type="Proteomes" id="UP000579153"/>
    </source>
</evidence>
<evidence type="ECO:0000256" key="2">
    <source>
        <dbReference type="ARBA" id="ARBA00023125"/>
    </source>
</evidence>
<dbReference type="Proteomes" id="UP000579153">
    <property type="component" value="Unassembled WGS sequence"/>
</dbReference>
<protein>
    <submittedName>
        <fullName evidence="5">DNA-binding GntR family transcriptional regulator</fullName>
    </submittedName>
</protein>
<dbReference type="SUPFAM" id="SSF48008">
    <property type="entry name" value="GntR ligand-binding domain-like"/>
    <property type="match status" value="1"/>
</dbReference>
<dbReference type="RefSeq" id="WP_185076365.1">
    <property type="nucleotide sequence ID" value="NZ_JACHMB010000001.1"/>
</dbReference>
<dbReference type="Pfam" id="PF07729">
    <property type="entry name" value="FCD"/>
    <property type="match status" value="1"/>
</dbReference>
<keyword evidence="6" id="KW-1185">Reference proteome</keyword>
<comment type="caution">
    <text evidence="5">The sequence shown here is derived from an EMBL/GenBank/DDBJ whole genome shotgun (WGS) entry which is preliminary data.</text>
</comment>
<keyword evidence="1" id="KW-0805">Transcription regulation</keyword>
<dbReference type="InterPro" id="IPR000524">
    <property type="entry name" value="Tscrpt_reg_HTH_GntR"/>
</dbReference>
<sequence length="224" mass="25151">MASTEPIRLRRSTLGDDVYDVLRVRILEHSMQPDDRVNIDALARELEVSQTPIREALARLESDGLVRKRALVGYTVTPLLTRTEFNHLFEMRLLLESATVRWAAERATSAQRESIIAEASTSIAQEPDDPGGWRWHAAFTTHDARFHDLIAEASGNPLLRDGLERLHVHLHLHRRYFPYAHAGTTIEEHQRVAAAIGAGDPDAAEAAMRGHLSAARERQLTAFD</sequence>
<dbReference type="SMART" id="SM00345">
    <property type="entry name" value="HTH_GNTR"/>
    <property type="match status" value="1"/>
</dbReference>
<accession>A0A7W9GGT5</accession>
<evidence type="ECO:0000259" key="4">
    <source>
        <dbReference type="PROSITE" id="PS50949"/>
    </source>
</evidence>